<reference evidence="2 3" key="1">
    <citation type="journal article" date="2007" name="Nat. Biotechnol.">
        <title>Complete genome sequence of the myxobacterium Sorangium cellulosum.</title>
        <authorList>
            <person name="Schneiker S."/>
            <person name="Perlova O."/>
            <person name="Kaiser O."/>
            <person name="Gerth K."/>
            <person name="Alici A."/>
            <person name="Altmeyer M.O."/>
            <person name="Bartels D."/>
            <person name="Bekel T."/>
            <person name="Beyer S."/>
            <person name="Bode E."/>
            <person name="Bode H.B."/>
            <person name="Bolten C.J."/>
            <person name="Choudhuri J.V."/>
            <person name="Doss S."/>
            <person name="Elnakady Y.A."/>
            <person name="Frank B."/>
            <person name="Gaigalat L."/>
            <person name="Goesmann A."/>
            <person name="Groeger C."/>
            <person name="Gross F."/>
            <person name="Jelsbak L."/>
            <person name="Jelsbak L."/>
            <person name="Kalinowski J."/>
            <person name="Kegler C."/>
            <person name="Knauber T."/>
            <person name="Konietzny S."/>
            <person name="Kopp M."/>
            <person name="Krause L."/>
            <person name="Krug D."/>
            <person name="Linke B."/>
            <person name="Mahmud T."/>
            <person name="Martinez-Arias R."/>
            <person name="McHardy A.C."/>
            <person name="Merai M."/>
            <person name="Meyer F."/>
            <person name="Mormann S."/>
            <person name="Munoz-Dorado J."/>
            <person name="Perez J."/>
            <person name="Pradella S."/>
            <person name="Rachid S."/>
            <person name="Raddatz G."/>
            <person name="Rosenau F."/>
            <person name="Rueckert C."/>
            <person name="Sasse F."/>
            <person name="Scharfe M."/>
            <person name="Schuster S.C."/>
            <person name="Suen G."/>
            <person name="Treuner-Lange A."/>
            <person name="Velicer G.J."/>
            <person name="Vorholter F.-J."/>
            <person name="Weissman K.J."/>
            <person name="Welch R.D."/>
            <person name="Wenzel S.C."/>
            <person name="Whitworth D.E."/>
            <person name="Wilhelm S."/>
            <person name="Wittmann C."/>
            <person name="Bloecker H."/>
            <person name="Puehler A."/>
            <person name="Mueller R."/>
        </authorList>
    </citation>
    <scope>NUCLEOTIDE SEQUENCE [LARGE SCALE GENOMIC DNA]</scope>
    <source>
        <strain evidence="3">So ce56</strain>
    </source>
</reference>
<feature type="compositionally biased region" description="Pro residues" evidence="1">
    <location>
        <begin position="111"/>
        <end position="122"/>
    </location>
</feature>
<dbReference type="Proteomes" id="UP000002139">
    <property type="component" value="Chromosome"/>
</dbReference>
<name>A9EPU7_SORC5</name>
<protein>
    <submittedName>
        <fullName evidence="2">Uncharacterized protein</fullName>
    </submittedName>
</protein>
<gene>
    <name evidence="2" type="ordered locus">sce3896</name>
</gene>
<evidence type="ECO:0000256" key="1">
    <source>
        <dbReference type="SAM" id="MobiDB-lite"/>
    </source>
</evidence>
<feature type="region of interest" description="Disordered" evidence="1">
    <location>
        <begin position="84"/>
        <end position="132"/>
    </location>
</feature>
<accession>A9EPU7</accession>
<sequence>MVCRGPRSPEQAISPCAEQAEPPFGATIAKIATYIVSLCMQICKRRYSRSVIFAGEELGNARAAPLVMEDDERLVRDASVVDLDGDPSTLAAAGFSSRRRPGRARARATPWSPPASRPPTPRSRPRRGERET</sequence>
<dbReference type="KEGG" id="scl:sce3896"/>
<dbReference type="AlphaFoldDB" id="A9EPU7"/>
<keyword evidence="3" id="KW-1185">Reference proteome</keyword>
<feature type="compositionally biased region" description="Basic residues" evidence="1">
    <location>
        <begin position="97"/>
        <end position="106"/>
    </location>
</feature>
<dbReference type="STRING" id="448385.sce3896"/>
<evidence type="ECO:0000313" key="3">
    <source>
        <dbReference type="Proteomes" id="UP000002139"/>
    </source>
</evidence>
<organism evidence="2 3">
    <name type="scientific">Sorangium cellulosum (strain So ce56)</name>
    <name type="common">Polyangium cellulosum (strain So ce56)</name>
    <dbReference type="NCBI Taxonomy" id="448385"/>
    <lineage>
        <taxon>Bacteria</taxon>
        <taxon>Pseudomonadati</taxon>
        <taxon>Myxococcota</taxon>
        <taxon>Polyangia</taxon>
        <taxon>Polyangiales</taxon>
        <taxon>Polyangiaceae</taxon>
        <taxon>Sorangium</taxon>
    </lineage>
</organism>
<proteinExistence type="predicted"/>
<dbReference type="HOGENOM" id="CLU_1915727_0_0_7"/>
<evidence type="ECO:0000313" key="2">
    <source>
        <dbReference type="EMBL" id="CAN94056.1"/>
    </source>
</evidence>
<dbReference type="EMBL" id="AM746676">
    <property type="protein sequence ID" value="CAN94056.1"/>
    <property type="molecule type" value="Genomic_DNA"/>
</dbReference>